<evidence type="ECO:0000313" key="3">
    <source>
        <dbReference type="Proteomes" id="UP000266861"/>
    </source>
</evidence>
<evidence type="ECO:0000259" key="1">
    <source>
        <dbReference type="PROSITE" id="PS50011"/>
    </source>
</evidence>
<dbReference type="SUPFAM" id="SSF56112">
    <property type="entry name" value="Protein kinase-like (PK-like)"/>
    <property type="match status" value="1"/>
</dbReference>
<organism evidence="2 3">
    <name type="scientific">Diversispora epigaea</name>
    <dbReference type="NCBI Taxonomy" id="1348612"/>
    <lineage>
        <taxon>Eukaryota</taxon>
        <taxon>Fungi</taxon>
        <taxon>Fungi incertae sedis</taxon>
        <taxon>Mucoromycota</taxon>
        <taxon>Glomeromycotina</taxon>
        <taxon>Glomeromycetes</taxon>
        <taxon>Diversisporales</taxon>
        <taxon>Diversisporaceae</taxon>
        <taxon>Diversispora</taxon>
    </lineage>
</organism>
<dbReference type="PROSITE" id="PS50011">
    <property type="entry name" value="PROTEIN_KINASE_DOM"/>
    <property type="match status" value="1"/>
</dbReference>
<reference evidence="2 3" key="1">
    <citation type="submission" date="2018-08" db="EMBL/GenBank/DDBJ databases">
        <title>Genome and evolution of the arbuscular mycorrhizal fungus Diversispora epigaea (formerly Glomus versiforme) and its bacterial endosymbionts.</title>
        <authorList>
            <person name="Sun X."/>
            <person name="Fei Z."/>
            <person name="Harrison M."/>
        </authorList>
    </citation>
    <scope>NUCLEOTIDE SEQUENCE [LARGE SCALE GENOMIC DNA]</scope>
    <source>
        <strain evidence="2 3">IT104</strain>
    </source>
</reference>
<dbReference type="EMBL" id="PQFF01000080">
    <property type="protein sequence ID" value="RHZ84190.1"/>
    <property type="molecule type" value="Genomic_DNA"/>
</dbReference>
<protein>
    <recommendedName>
        <fullName evidence="1">Protein kinase domain-containing protein</fullName>
    </recommendedName>
</protein>
<sequence length="331" mass="38523">MSQETEKIKYCPAGHSSKDFYPVQRNYINFNYGRCDLCSCEHYIKEFKTWSSGSANIDRIIQESQTSDICSDNSCGSVYSAELKNGIKSNWNFIKQDWEYDLIGKKVALKEIKDSRYDIAEFFKVIKVVNDFDYDHITKYHGISKNPSTLNHIIVMSSLSNPVSPTDFHPLRRGWEQKIDILLSIADVLEILHVENLVYYDLRSGNILNPTKLYPIIYIDLDLCKKENNFILNVNNKNNQISGSILYILPEVLRGNEFTREGDIYSFDICNGVRPKVPDFMLNWIPEWYLDLMYRCWSDDPSECPTVIELADLFYEISNKLYNNIVDNNVI</sequence>
<dbReference type="SMART" id="SM00220">
    <property type="entry name" value="S_TKc"/>
    <property type="match status" value="1"/>
</dbReference>
<feature type="domain" description="Protein kinase" evidence="1">
    <location>
        <begin position="64"/>
        <end position="315"/>
    </location>
</feature>
<name>A0A397JHU6_9GLOM</name>
<dbReference type="STRING" id="1348612.A0A397JHU6"/>
<dbReference type="Proteomes" id="UP000266861">
    <property type="component" value="Unassembled WGS sequence"/>
</dbReference>
<dbReference type="PANTHER" id="PTHR44329">
    <property type="entry name" value="SERINE/THREONINE-PROTEIN KINASE TNNI3K-RELATED"/>
    <property type="match status" value="1"/>
</dbReference>
<keyword evidence="3" id="KW-1185">Reference proteome</keyword>
<gene>
    <name evidence="2" type="ORF">Glove_84g148</name>
</gene>
<evidence type="ECO:0000313" key="2">
    <source>
        <dbReference type="EMBL" id="RHZ84190.1"/>
    </source>
</evidence>
<dbReference type="GO" id="GO:0005524">
    <property type="term" value="F:ATP binding"/>
    <property type="evidence" value="ECO:0007669"/>
    <property type="project" value="InterPro"/>
</dbReference>
<dbReference type="InterPro" id="IPR000719">
    <property type="entry name" value="Prot_kinase_dom"/>
</dbReference>
<dbReference type="InterPro" id="IPR011009">
    <property type="entry name" value="Kinase-like_dom_sf"/>
</dbReference>
<dbReference type="AlphaFoldDB" id="A0A397JHU6"/>
<proteinExistence type="predicted"/>
<accession>A0A397JHU6</accession>
<dbReference type="Pfam" id="PF00069">
    <property type="entry name" value="Pkinase"/>
    <property type="match status" value="1"/>
</dbReference>
<dbReference type="OrthoDB" id="2318560at2759"/>
<dbReference type="Gene3D" id="1.10.510.10">
    <property type="entry name" value="Transferase(Phosphotransferase) domain 1"/>
    <property type="match status" value="1"/>
</dbReference>
<comment type="caution">
    <text evidence="2">The sequence shown here is derived from an EMBL/GenBank/DDBJ whole genome shotgun (WGS) entry which is preliminary data.</text>
</comment>
<dbReference type="InterPro" id="IPR051681">
    <property type="entry name" value="Ser/Thr_Kinases-Pseudokinases"/>
</dbReference>
<dbReference type="GO" id="GO:0004674">
    <property type="term" value="F:protein serine/threonine kinase activity"/>
    <property type="evidence" value="ECO:0007669"/>
    <property type="project" value="TreeGrafter"/>
</dbReference>